<feature type="domain" description="HTH cro/C1-type" evidence="2">
    <location>
        <begin position="10"/>
        <end position="61"/>
    </location>
</feature>
<feature type="region of interest" description="Disordered" evidence="1">
    <location>
        <begin position="70"/>
        <end position="90"/>
    </location>
</feature>
<dbReference type="GO" id="GO:0043531">
    <property type="term" value="F:ADP binding"/>
    <property type="evidence" value="ECO:0007669"/>
    <property type="project" value="InterPro"/>
</dbReference>
<dbReference type="GO" id="GO:0003677">
    <property type="term" value="F:DNA binding"/>
    <property type="evidence" value="ECO:0007669"/>
    <property type="project" value="InterPro"/>
</dbReference>
<evidence type="ECO:0000313" key="3">
    <source>
        <dbReference type="EMBL" id="SDO63817.1"/>
    </source>
</evidence>
<dbReference type="SUPFAM" id="SSF48452">
    <property type="entry name" value="TPR-like"/>
    <property type="match status" value="1"/>
</dbReference>
<dbReference type="Gene3D" id="1.10.260.40">
    <property type="entry name" value="lambda repressor-like DNA-binding domains"/>
    <property type="match status" value="1"/>
</dbReference>
<dbReference type="PANTHER" id="PTHR47691:SF3">
    <property type="entry name" value="HTH-TYPE TRANSCRIPTIONAL REGULATOR RV0890C-RELATED"/>
    <property type="match status" value="1"/>
</dbReference>
<dbReference type="PRINTS" id="PR00364">
    <property type="entry name" value="DISEASERSIST"/>
</dbReference>
<dbReference type="InterPro" id="IPR011990">
    <property type="entry name" value="TPR-like_helical_dom_sf"/>
</dbReference>
<accession>A0A1H0L6G9</accession>
<dbReference type="Gene3D" id="3.40.50.300">
    <property type="entry name" value="P-loop containing nucleotide triphosphate hydrolases"/>
    <property type="match status" value="1"/>
</dbReference>
<dbReference type="InterPro" id="IPR001387">
    <property type="entry name" value="Cro/C1-type_HTH"/>
</dbReference>
<dbReference type="Pfam" id="PF00931">
    <property type="entry name" value="NB-ARC"/>
    <property type="match status" value="1"/>
</dbReference>
<dbReference type="CDD" id="cd00093">
    <property type="entry name" value="HTH_XRE"/>
    <property type="match status" value="1"/>
</dbReference>
<dbReference type="SMART" id="SM00530">
    <property type="entry name" value="HTH_XRE"/>
    <property type="match status" value="1"/>
</dbReference>
<dbReference type="Gene3D" id="1.25.40.10">
    <property type="entry name" value="Tetratricopeptide repeat domain"/>
    <property type="match status" value="1"/>
</dbReference>
<dbReference type="Pfam" id="PF13560">
    <property type="entry name" value="HTH_31"/>
    <property type="match status" value="1"/>
</dbReference>
<dbReference type="AlphaFoldDB" id="A0A1H0L6G9"/>
<dbReference type="SUPFAM" id="SSF47413">
    <property type="entry name" value="lambda repressor-like DNA-binding domains"/>
    <property type="match status" value="1"/>
</dbReference>
<gene>
    <name evidence="3" type="ORF">SAMN05192558_10431</name>
</gene>
<dbReference type="OrthoDB" id="7628974at2"/>
<reference evidence="4" key="1">
    <citation type="submission" date="2016-10" db="EMBL/GenBank/DDBJ databases">
        <authorList>
            <person name="Varghese N."/>
            <person name="Submissions S."/>
        </authorList>
    </citation>
    <scope>NUCLEOTIDE SEQUENCE [LARGE SCALE GENOMIC DNA]</scope>
    <source>
        <strain evidence="4">IBRC-M 10655</strain>
    </source>
</reference>
<protein>
    <submittedName>
        <fullName evidence="3">Predicted ATPase</fullName>
    </submittedName>
</protein>
<sequence length="731" mass="80777">MFAELLLKNRRAAGLSQQQLAQLSGISVRALRELEHGRARAAQQRSAEVLADSLGLTGADHAEFLAMAHEGRRRRPTGNPNGSPALPPDLVGRQTELDWLRSVLLAGDDVAIVGQAGVGKTVMAAFAAHQLSEEFPDGCFAVDLRGMDERPLEVRTVFERLLRALGTSSAEIPTSVHGMESLYRSLLAQRRVLVVLDNAAAEPQVRPLMATVPGCRTLVTCRRRLAGLSGVRWLPLEPLAAAQANALLTAIAGEERVSAEPAEARELVELCGNLPLALRIAGDRLVTRPSWSLAHLVDQLRDERKRLTALSAGDLQVRSAFDLSYRGLSERARMVFRRLAVVPGADFGIELVRVATGLTEAEAFRHLDELLEASMVQETPVEGRFRFHDLLRIFAGERWAEEGTPAEHDQFRHAVLEHLLHMASAAGKLFLPAAESGGVFESADAARVWLDVEASNWIAALRYAGRKGWHREAVELAASMHWYSDDNWHRQPWEEIFRIGAAAAHELGDRSAEAKLLNFVGWALRVVKAFEPALDLHQQALRAAIEAGDRLEQMWALVHTGRIHQILGRPTVAMEMVEQGAKLSNEFDFWSEQVSVQYLFGSLLLAQGRAEDALEVLRSLHMRTQHYDLKKAVYRRRMATVLSEGVAQCLQALEQWEEATILFARCREDYTAIGALLFAAGAAHSEGRCWIALGEYLQADVALRFALATYGELETIAGRREEIQADLDGLP</sequence>
<proteinExistence type="predicted"/>
<dbReference type="PROSITE" id="PS50943">
    <property type="entry name" value="HTH_CROC1"/>
    <property type="match status" value="1"/>
</dbReference>
<name>A0A1H0L6G9_9PSEU</name>
<dbReference type="InterPro" id="IPR010982">
    <property type="entry name" value="Lambda_DNA-bd_dom_sf"/>
</dbReference>
<keyword evidence="4" id="KW-1185">Reference proteome</keyword>
<dbReference type="EMBL" id="FNJB01000004">
    <property type="protein sequence ID" value="SDO63817.1"/>
    <property type="molecule type" value="Genomic_DNA"/>
</dbReference>
<dbReference type="InterPro" id="IPR002182">
    <property type="entry name" value="NB-ARC"/>
</dbReference>
<dbReference type="STRING" id="504798.SAMN05421871_109268"/>
<evidence type="ECO:0000256" key="1">
    <source>
        <dbReference type="SAM" id="MobiDB-lite"/>
    </source>
</evidence>
<evidence type="ECO:0000259" key="2">
    <source>
        <dbReference type="PROSITE" id="PS50943"/>
    </source>
</evidence>
<dbReference type="SUPFAM" id="SSF52540">
    <property type="entry name" value="P-loop containing nucleoside triphosphate hydrolases"/>
    <property type="match status" value="1"/>
</dbReference>
<organism evidence="3 4">
    <name type="scientific">Actinokineospora alba</name>
    <dbReference type="NCBI Taxonomy" id="504798"/>
    <lineage>
        <taxon>Bacteria</taxon>
        <taxon>Bacillati</taxon>
        <taxon>Actinomycetota</taxon>
        <taxon>Actinomycetes</taxon>
        <taxon>Pseudonocardiales</taxon>
        <taxon>Pseudonocardiaceae</taxon>
        <taxon>Actinokineospora</taxon>
    </lineage>
</organism>
<evidence type="ECO:0000313" key="4">
    <source>
        <dbReference type="Proteomes" id="UP000199651"/>
    </source>
</evidence>
<dbReference type="PANTHER" id="PTHR47691">
    <property type="entry name" value="REGULATOR-RELATED"/>
    <property type="match status" value="1"/>
</dbReference>
<dbReference type="Proteomes" id="UP000199651">
    <property type="component" value="Unassembled WGS sequence"/>
</dbReference>
<dbReference type="InterPro" id="IPR027417">
    <property type="entry name" value="P-loop_NTPase"/>
</dbReference>